<gene>
    <name evidence="2" type="ORF">C2G38_2248322</name>
</gene>
<feature type="compositionally biased region" description="Low complexity" evidence="1">
    <location>
        <begin position="1"/>
        <end position="12"/>
    </location>
</feature>
<protein>
    <submittedName>
        <fullName evidence="2">Uncharacterized protein</fullName>
    </submittedName>
</protein>
<keyword evidence="3" id="KW-1185">Reference proteome</keyword>
<name>A0A397UZW9_9GLOM</name>
<dbReference type="EMBL" id="QKWP01000843">
    <property type="protein sequence ID" value="RIB14319.1"/>
    <property type="molecule type" value="Genomic_DNA"/>
</dbReference>
<evidence type="ECO:0000256" key="1">
    <source>
        <dbReference type="SAM" id="MobiDB-lite"/>
    </source>
</evidence>
<comment type="caution">
    <text evidence="2">The sequence shown here is derived from an EMBL/GenBank/DDBJ whole genome shotgun (WGS) entry which is preliminary data.</text>
</comment>
<dbReference type="AlphaFoldDB" id="A0A397UZW9"/>
<evidence type="ECO:0000313" key="3">
    <source>
        <dbReference type="Proteomes" id="UP000266673"/>
    </source>
</evidence>
<feature type="compositionally biased region" description="Basic and acidic residues" evidence="1">
    <location>
        <begin position="16"/>
        <end position="49"/>
    </location>
</feature>
<evidence type="ECO:0000313" key="2">
    <source>
        <dbReference type="EMBL" id="RIB14319.1"/>
    </source>
</evidence>
<dbReference type="Proteomes" id="UP000266673">
    <property type="component" value="Unassembled WGS sequence"/>
</dbReference>
<proteinExistence type="predicted"/>
<organism evidence="2 3">
    <name type="scientific">Gigaspora rosea</name>
    <dbReference type="NCBI Taxonomy" id="44941"/>
    <lineage>
        <taxon>Eukaryota</taxon>
        <taxon>Fungi</taxon>
        <taxon>Fungi incertae sedis</taxon>
        <taxon>Mucoromycota</taxon>
        <taxon>Glomeromycotina</taxon>
        <taxon>Glomeromycetes</taxon>
        <taxon>Diversisporales</taxon>
        <taxon>Gigasporaceae</taxon>
        <taxon>Gigaspora</taxon>
    </lineage>
</organism>
<reference evidence="2 3" key="1">
    <citation type="submission" date="2018-06" db="EMBL/GenBank/DDBJ databases">
        <title>Comparative genomics reveals the genomic features of Rhizophagus irregularis, R. cerebriforme, R. diaphanum and Gigaspora rosea, and their symbiotic lifestyle signature.</title>
        <authorList>
            <person name="Morin E."/>
            <person name="San Clemente H."/>
            <person name="Chen E.C.H."/>
            <person name="De La Providencia I."/>
            <person name="Hainaut M."/>
            <person name="Kuo A."/>
            <person name="Kohler A."/>
            <person name="Murat C."/>
            <person name="Tang N."/>
            <person name="Roy S."/>
            <person name="Loubradou J."/>
            <person name="Henrissat B."/>
            <person name="Grigoriev I.V."/>
            <person name="Corradi N."/>
            <person name="Roux C."/>
            <person name="Martin F.M."/>
        </authorList>
    </citation>
    <scope>NUCLEOTIDE SEQUENCE [LARGE SCALE GENOMIC DNA]</scope>
    <source>
        <strain evidence="2 3">DAOM 194757</strain>
    </source>
</reference>
<accession>A0A397UZW9</accession>
<feature type="region of interest" description="Disordered" evidence="1">
    <location>
        <begin position="1"/>
        <end position="60"/>
    </location>
</feature>
<sequence length="60" mass="6891">MNVEDTNLNANKKNTKLVENEASHAYDHDNEQKKKPVETDEEQELHLDSGRLQATSKIKI</sequence>